<dbReference type="PANTHER" id="PTHR43618">
    <property type="entry name" value="7-ALPHA-HYDROXYSTEROID DEHYDROGENASE"/>
    <property type="match status" value="1"/>
</dbReference>
<name>A0A0R2SAS9_9GAMM</name>
<comment type="caution">
    <text evidence="4">The sequence shown here is derived from an EMBL/GenBank/DDBJ whole genome shotgun (WGS) entry which is preliminary data.</text>
</comment>
<dbReference type="Gene3D" id="3.40.50.720">
    <property type="entry name" value="NAD(P)-binding Rossmann-like Domain"/>
    <property type="match status" value="1"/>
</dbReference>
<dbReference type="EMBL" id="LIBB01000114">
    <property type="protein sequence ID" value="KRO71956.1"/>
    <property type="molecule type" value="Genomic_DNA"/>
</dbReference>
<dbReference type="InterPro" id="IPR020904">
    <property type="entry name" value="Sc_DH/Rdtase_CS"/>
</dbReference>
<organism evidence="4 5">
    <name type="scientific">OM182 bacterium BACL3 MAG-120507-bin80</name>
    <dbReference type="NCBI Taxonomy" id="1655577"/>
    <lineage>
        <taxon>Bacteria</taxon>
        <taxon>Pseudomonadati</taxon>
        <taxon>Pseudomonadota</taxon>
        <taxon>Gammaproteobacteria</taxon>
        <taxon>OMG group</taxon>
        <taxon>OM182 clade</taxon>
    </lineage>
</organism>
<evidence type="ECO:0000313" key="4">
    <source>
        <dbReference type="EMBL" id="KRO71956.1"/>
    </source>
</evidence>
<dbReference type="PRINTS" id="PR00080">
    <property type="entry name" value="SDRFAMILY"/>
</dbReference>
<dbReference type="InterPro" id="IPR036291">
    <property type="entry name" value="NAD(P)-bd_dom_sf"/>
</dbReference>
<dbReference type="FunFam" id="3.40.50.720:FF:000084">
    <property type="entry name" value="Short-chain dehydrogenase reductase"/>
    <property type="match status" value="1"/>
</dbReference>
<protein>
    <recommendedName>
        <fullName evidence="6">3-oxoacyl-ACP reductase</fullName>
    </recommendedName>
</protein>
<comment type="similarity">
    <text evidence="1">Belongs to the short-chain dehydrogenases/reductases (SDR) family.</text>
</comment>
<dbReference type="PROSITE" id="PS00061">
    <property type="entry name" value="ADH_SHORT"/>
    <property type="match status" value="1"/>
</dbReference>
<evidence type="ECO:0000256" key="3">
    <source>
        <dbReference type="ARBA" id="ARBA00023002"/>
    </source>
</evidence>
<evidence type="ECO:0000256" key="1">
    <source>
        <dbReference type="ARBA" id="ARBA00006484"/>
    </source>
</evidence>
<evidence type="ECO:0000256" key="2">
    <source>
        <dbReference type="ARBA" id="ARBA00022857"/>
    </source>
</evidence>
<keyword evidence="3" id="KW-0560">Oxidoreductase</keyword>
<accession>A0A0R2SAS9</accession>
<dbReference type="SUPFAM" id="SSF51735">
    <property type="entry name" value="NAD(P)-binding Rossmann-fold domains"/>
    <property type="match status" value="1"/>
</dbReference>
<dbReference type="Proteomes" id="UP000051934">
    <property type="component" value="Unassembled WGS sequence"/>
</dbReference>
<keyword evidence="2" id="KW-0521">NADP</keyword>
<proteinExistence type="inferred from homology"/>
<dbReference type="Pfam" id="PF13561">
    <property type="entry name" value="adh_short_C2"/>
    <property type="match status" value="1"/>
</dbReference>
<dbReference type="InterPro" id="IPR052178">
    <property type="entry name" value="Sec_Metab_Biosynth_SDR"/>
</dbReference>
<reference evidence="4 5" key="1">
    <citation type="submission" date="2015-10" db="EMBL/GenBank/DDBJ databases">
        <title>Metagenome-Assembled Genomes uncover a global brackish microbiome.</title>
        <authorList>
            <person name="Hugerth L.W."/>
            <person name="Larsson J."/>
            <person name="Alneberg J."/>
            <person name="Lindh M.V."/>
            <person name="Legrand C."/>
            <person name="Pinhassi J."/>
            <person name="Andersson A.F."/>
        </authorList>
    </citation>
    <scope>NUCLEOTIDE SEQUENCE [LARGE SCALE GENOMIC DNA]</scope>
    <source>
        <strain evidence="4">BACL4 MAG-120507-bin80</strain>
    </source>
</reference>
<evidence type="ECO:0008006" key="6">
    <source>
        <dbReference type="Google" id="ProtNLM"/>
    </source>
</evidence>
<dbReference type="AlphaFoldDB" id="A0A0R2SAS9"/>
<gene>
    <name evidence="4" type="ORF">ABR69_04300</name>
</gene>
<dbReference type="GO" id="GO:0016491">
    <property type="term" value="F:oxidoreductase activity"/>
    <property type="evidence" value="ECO:0007669"/>
    <property type="project" value="UniProtKB-KW"/>
</dbReference>
<dbReference type="PANTHER" id="PTHR43618:SF12">
    <property type="entry name" value="OXIDOREDUCTASE, SHORT-CHAIN DEHYDROGENASE_REDUCTASE FAMILY (AFU_ORTHOLOGUE AFUA_1G14540)"/>
    <property type="match status" value="1"/>
</dbReference>
<evidence type="ECO:0000313" key="5">
    <source>
        <dbReference type="Proteomes" id="UP000051934"/>
    </source>
</evidence>
<dbReference type="PRINTS" id="PR00081">
    <property type="entry name" value="GDHRDH"/>
</dbReference>
<dbReference type="InterPro" id="IPR002347">
    <property type="entry name" value="SDR_fam"/>
</dbReference>
<sequence length="275" mass="29053">MDSKSENFSLDRLFGLQGKAALVTGGSSGLGLHMAKGLLQNGVKVMIASRSEEKCTQALEELAPFGEVAAVAADVTKQEARATLVAEVEAHFGALDILVNNAGANWGAPLADYPDAGFAKVMDTNLNAVFALTRDLVPALARAASADSPSRIINIGSMDGIHVPIVQRVPTFAYSASKAALHHLTKAFAVELGAQHITANAIAPGFFESKMTDHVFEHYLADIEDDCPLHRVGRPEEIVGILVYLASRAGSYTNGTVIPVDGGTSISKGKREWTL</sequence>